<dbReference type="AlphaFoldDB" id="A0A1H3YVH0"/>
<dbReference type="Gene3D" id="1.10.10.10">
    <property type="entry name" value="Winged helix-like DNA-binding domain superfamily/Winged helix DNA-binding domain"/>
    <property type="match status" value="1"/>
</dbReference>
<name>A0A1H3YVH0_9BACT</name>
<gene>
    <name evidence="2" type="ORF">SAMN05192529_10973</name>
</gene>
<dbReference type="OrthoDB" id="883575at2"/>
<evidence type="ECO:0000256" key="1">
    <source>
        <dbReference type="SAM" id="Coils"/>
    </source>
</evidence>
<dbReference type="SUPFAM" id="SSF46689">
    <property type="entry name" value="Homeodomain-like"/>
    <property type="match status" value="1"/>
</dbReference>
<accession>A0A1H3YVH0</accession>
<evidence type="ECO:0000313" key="3">
    <source>
        <dbReference type="Proteomes" id="UP000199041"/>
    </source>
</evidence>
<dbReference type="EMBL" id="FNQY01000009">
    <property type="protein sequence ID" value="SEA15397.1"/>
    <property type="molecule type" value="Genomic_DNA"/>
</dbReference>
<dbReference type="GO" id="GO:0003677">
    <property type="term" value="F:DNA binding"/>
    <property type="evidence" value="ECO:0007669"/>
    <property type="project" value="InterPro"/>
</dbReference>
<keyword evidence="3" id="KW-1185">Reference proteome</keyword>
<reference evidence="2 3" key="1">
    <citation type="submission" date="2016-10" db="EMBL/GenBank/DDBJ databases">
        <authorList>
            <person name="de Groot N.N."/>
        </authorList>
    </citation>
    <scope>NUCLEOTIDE SEQUENCE [LARGE SCALE GENOMIC DNA]</scope>
    <source>
        <strain evidence="2 3">Vu-144</strain>
    </source>
</reference>
<feature type="coiled-coil region" evidence="1">
    <location>
        <begin position="99"/>
        <end position="165"/>
    </location>
</feature>
<dbReference type="GO" id="GO:0006313">
    <property type="term" value="P:DNA transposition"/>
    <property type="evidence" value="ECO:0007669"/>
    <property type="project" value="InterPro"/>
</dbReference>
<dbReference type="Proteomes" id="UP000199041">
    <property type="component" value="Unassembled WGS sequence"/>
</dbReference>
<dbReference type="GO" id="GO:0004803">
    <property type="term" value="F:transposase activity"/>
    <property type="evidence" value="ECO:0007669"/>
    <property type="project" value="InterPro"/>
</dbReference>
<dbReference type="RefSeq" id="WP_091397080.1">
    <property type="nucleotide sequence ID" value="NZ_FNQY01000009.1"/>
</dbReference>
<dbReference type="InterPro" id="IPR002514">
    <property type="entry name" value="Transposase_8"/>
</dbReference>
<evidence type="ECO:0000313" key="2">
    <source>
        <dbReference type="EMBL" id="SEA15397.1"/>
    </source>
</evidence>
<proteinExistence type="predicted"/>
<keyword evidence="1" id="KW-0175">Coiled coil</keyword>
<dbReference type="Pfam" id="PF01527">
    <property type="entry name" value="HTH_Tnp_1"/>
    <property type="match status" value="1"/>
</dbReference>
<dbReference type="InterPro" id="IPR009057">
    <property type="entry name" value="Homeodomain-like_sf"/>
</dbReference>
<organism evidence="2 3">
    <name type="scientific">Arachidicoccus rhizosphaerae</name>
    <dbReference type="NCBI Taxonomy" id="551991"/>
    <lineage>
        <taxon>Bacteria</taxon>
        <taxon>Pseudomonadati</taxon>
        <taxon>Bacteroidota</taxon>
        <taxon>Chitinophagia</taxon>
        <taxon>Chitinophagales</taxon>
        <taxon>Chitinophagaceae</taxon>
        <taxon>Arachidicoccus</taxon>
    </lineage>
</organism>
<sequence>MAENLGIEQKDGKRPRFSQQKIMDIVKSIERGATRKEIIDRYELSASTLSGWVRDYASPGYLEGIEPLSASQRRSLVRAVLERGMSIKEAQSAYGLPNVQAVRRYLEAAKREKAELSEITMSMAKNETRAEPISLEDAAALKKALEEAELKIKALNTLIDVAEEQFKIPIRKKAGAKRSKK</sequence>
<protein>
    <submittedName>
        <fullName evidence="2">Transposase</fullName>
    </submittedName>
</protein>
<dbReference type="InterPro" id="IPR036388">
    <property type="entry name" value="WH-like_DNA-bd_sf"/>
</dbReference>